<gene>
    <name evidence="4" type="ORF">LARSCL_LOCUS13087</name>
</gene>
<evidence type="ECO:0000313" key="4">
    <source>
        <dbReference type="EMBL" id="CAL1284333.1"/>
    </source>
</evidence>
<dbReference type="EMBL" id="CAXIEN010000178">
    <property type="protein sequence ID" value="CAL1284333.1"/>
    <property type="molecule type" value="Genomic_DNA"/>
</dbReference>
<evidence type="ECO:0000313" key="5">
    <source>
        <dbReference type="Proteomes" id="UP001497382"/>
    </source>
</evidence>
<comment type="subcellular location">
    <subcellularLocation>
        <location evidence="1">Nucleus</location>
    </subcellularLocation>
</comment>
<dbReference type="GO" id="GO:0030515">
    <property type="term" value="F:snoRNA binding"/>
    <property type="evidence" value="ECO:0007669"/>
    <property type="project" value="TreeGrafter"/>
</dbReference>
<proteinExistence type="predicted"/>
<protein>
    <recommendedName>
        <fullName evidence="6">U8 snoRNA-decapping enzyme</fullName>
    </recommendedName>
</protein>
<reference evidence="4 5" key="1">
    <citation type="submission" date="2024-04" db="EMBL/GenBank/DDBJ databases">
        <authorList>
            <person name="Rising A."/>
            <person name="Reimegard J."/>
            <person name="Sonavane S."/>
            <person name="Akerstrom W."/>
            <person name="Nylinder S."/>
            <person name="Hedman E."/>
            <person name="Kallberg Y."/>
        </authorList>
    </citation>
    <scope>NUCLEOTIDE SEQUENCE [LARGE SCALE GENOMIC DNA]</scope>
</reference>
<dbReference type="PANTHER" id="PTHR31699:SF1">
    <property type="entry name" value="U8 SNORNA-DECAPPING ENZYME"/>
    <property type="match status" value="1"/>
</dbReference>
<evidence type="ECO:0000256" key="3">
    <source>
        <dbReference type="ARBA" id="ARBA00023242"/>
    </source>
</evidence>
<keyword evidence="3" id="KW-0539">Nucleus</keyword>
<keyword evidence="2" id="KW-0694">RNA-binding</keyword>
<dbReference type="Gene3D" id="3.90.79.10">
    <property type="entry name" value="Nucleoside Triphosphate Pyrophosphohydrolase"/>
    <property type="match status" value="1"/>
</dbReference>
<organism evidence="4 5">
    <name type="scientific">Larinioides sclopetarius</name>
    <dbReference type="NCBI Taxonomy" id="280406"/>
    <lineage>
        <taxon>Eukaryota</taxon>
        <taxon>Metazoa</taxon>
        <taxon>Ecdysozoa</taxon>
        <taxon>Arthropoda</taxon>
        <taxon>Chelicerata</taxon>
        <taxon>Arachnida</taxon>
        <taxon>Araneae</taxon>
        <taxon>Araneomorphae</taxon>
        <taxon>Entelegynae</taxon>
        <taxon>Araneoidea</taxon>
        <taxon>Araneidae</taxon>
        <taxon>Larinioides</taxon>
    </lineage>
</organism>
<evidence type="ECO:0008006" key="6">
    <source>
        <dbReference type="Google" id="ProtNLM"/>
    </source>
</evidence>
<accession>A0AAV2AK03</accession>
<evidence type="ECO:0000256" key="2">
    <source>
        <dbReference type="ARBA" id="ARBA00022884"/>
    </source>
</evidence>
<dbReference type="InterPro" id="IPR015797">
    <property type="entry name" value="NUDIX_hydrolase-like_dom_sf"/>
</dbReference>
<dbReference type="Proteomes" id="UP001497382">
    <property type="component" value="Unassembled WGS sequence"/>
</dbReference>
<dbReference type="AlphaFoldDB" id="A0AAV2AK03"/>
<keyword evidence="5" id="KW-1185">Reference proteome</keyword>
<dbReference type="Pfam" id="PF22327">
    <property type="entry name" value="Nudt16-like"/>
    <property type="match status" value="1"/>
</dbReference>
<dbReference type="InterPro" id="IPR054754">
    <property type="entry name" value="NudT16"/>
</dbReference>
<dbReference type="GO" id="GO:0006402">
    <property type="term" value="P:mRNA catabolic process"/>
    <property type="evidence" value="ECO:0007669"/>
    <property type="project" value="TreeGrafter"/>
</dbReference>
<dbReference type="GO" id="GO:0005634">
    <property type="term" value="C:nucleus"/>
    <property type="evidence" value="ECO:0007669"/>
    <property type="project" value="UniProtKB-SubCell"/>
</dbReference>
<comment type="caution">
    <text evidence="4">The sequence shown here is derived from an EMBL/GenBank/DDBJ whole genome shotgun (WGS) entry which is preliminary data.</text>
</comment>
<dbReference type="GO" id="GO:1990174">
    <property type="term" value="F:phosphodiesterase decapping endonuclease activity"/>
    <property type="evidence" value="ECO:0007669"/>
    <property type="project" value="TreeGrafter"/>
</dbReference>
<name>A0AAV2AK03_9ARAC</name>
<sequence>MDMSSVINESPGFELISFEKSLEMSGHRHAAHCCIYSPYSTPVLNNYMSSALVSMQIRFDGKMGFHGGLVHEKSIIEGLNRELVEEINLNQKFHVTDKDYLFTHLDISNKLCLHFYGKEVSIQDFKTIEKDVLEAEDFGIETMGIFRVPMFTMRDGYCGLPAFLNNNFVGEAKNQLLNLILVRKLMTPEEVKVVLENSQKASRVICFDD</sequence>
<dbReference type="GO" id="GO:0016077">
    <property type="term" value="P:sno(s)RNA catabolic process"/>
    <property type="evidence" value="ECO:0007669"/>
    <property type="project" value="TreeGrafter"/>
</dbReference>
<dbReference type="SUPFAM" id="SSF55811">
    <property type="entry name" value="Nudix"/>
    <property type="match status" value="1"/>
</dbReference>
<dbReference type="PANTHER" id="PTHR31699">
    <property type="entry name" value="NUDIX T16 FAMILY MEMBER"/>
    <property type="match status" value="1"/>
</dbReference>
<evidence type="ECO:0000256" key="1">
    <source>
        <dbReference type="ARBA" id="ARBA00004123"/>
    </source>
</evidence>